<comment type="caution">
    <text evidence="2">The sequence shown here is derived from an EMBL/GenBank/DDBJ whole genome shotgun (WGS) entry which is preliminary data.</text>
</comment>
<sequence>MTAAAACILGVSLSIFLLASIPTVMAMRRSAHALEALLVTVHAEVPDTAATLRLSGMELADCIQEVGSLSNDLTDGVRASARALVSAEQGLRQGVDMAGKAVTGFVLPQARDKVEAVLQERARLDYTAAVVRDTVKTTKTAAQRLRLALAASGLARGVATSTRYLRQSRGGHSNP</sequence>
<name>A0A9D4TZ10_CHLVU</name>
<protein>
    <recommendedName>
        <fullName evidence="4">DUF948 domain-containing protein</fullName>
    </recommendedName>
</protein>
<feature type="signal peptide" evidence="1">
    <location>
        <begin position="1"/>
        <end position="26"/>
    </location>
</feature>
<proteinExistence type="predicted"/>
<evidence type="ECO:0000313" key="2">
    <source>
        <dbReference type="EMBL" id="KAI3438330.1"/>
    </source>
</evidence>
<dbReference type="EMBL" id="SIDB01000001">
    <property type="protein sequence ID" value="KAI3438330.1"/>
    <property type="molecule type" value="Genomic_DNA"/>
</dbReference>
<evidence type="ECO:0000313" key="3">
    <source>
        <dbReference type="Proteomes" id="UP001055712"/>
    </source>
</evidence>
<reference evidence="2" key="1">
    <citation type="journal article" date="2019" name="Plant J.">
        <title>Chlorella vulgaris genome assembly and annotation reveals the molecular basis for metabolic acclimation to high light conditions.</title>
        <authorList>
            <person name="Cecchin M."/>
            <person name="Marcolungo L."/>
            <person name="Rossato M."/>
            <person name="Girolomoni L."/>
            <person name="Cosentino E."/>
            <person name="Cuine S."/>
            <person name="Li-Beisson Y."/>
            <person name="Delledonne M."/>
            <person name="Ballottari M."/>
        </authorList>
    </citation>
    <scope>NUCLEOTIDE SEQUENCE</scope>
    <source>
        <strain evidence="2">211/11P</strain>
    </source>
</reference>
<organism evidence="2 3">
    <name type="scientific">Chlorella vulgaris</name>
    <name type="common">Green alga</name>
    <dbReference type="NCBI Taxonomy" id="3077"/>
    <lineage>
        <taxon>Eukaryota</taxon>
        <taxon>Viridiplantae</taxon>
        <taxon>Chlorophyta</taxon>
        <taxon>core chlorophytes</taxon>
        <taxon>Trebouxiophyceae</taxon>
        <taxon>Chlorellales</taxon>
        <taxon>Chlorellaceae</taxon>
        <taxon>Chlorella clade</taxon>
        <taxon>Chlorella</taxon>
    </lineage>
</organism>
<dbReference type="Proteomes" id="UP001055712">
    <property type="component" value="Unassembled WGS sequence"/>
</dbReference>
<dbReference type="AlphaFoldDB" id="A0A9D4TZ10"/>
<feature type="chain" id="PRO_5039389721" description="DUF948 domain-containing protein" evidence="1">
    <location>
        <begin position="27"/>
        <end position="175"/>
    </location>
</feature>
<dbReference type="OrthoDB" id="1923031at2759"/>
<accession>A0A9D4TZ10</accession>
<reference evidence="2" key="2">
    <citation type="submission" date="2020-11" db="EMBL/GenBank/DDBJ databases">
        <authorList>
            <person name="Cecchin M."/>
            <person name="Marcolungo L."/>
            <person name="Rossato M."/>
            <person name="Girolomoni L."/>
            <person name="Cosentino E."/>
            <person name="Cuine S."/>
            <person name="Li-Beisson Y."/>
            <person name="Delledonne M."/>
            <person name="Ballottari M."/>
        </authorList>
    </citation>
    <scope>NUCLEOTIDE SEQUENCE</scope>
    <source>
        <strain evidence="2">211/11P</strain>
        <tissue evidence="2">Whole cell</tissue>
    </source>
</reference>
<keyword evidence="1" id="KW-0732">Signal</keyword>
<evidence type="ECO:0000256" key="1">
    <source>
        <dbReference type="SAM" id="SignalP"/>
    </source>
</evidence>
<evidence type="ECO:0008006" key="4">
    <source>
        <dbReference type="Google" id="ProtNLM"/>
    </source>
</evidence>
<dbReference type="PANTHER" id="PTHR33825">
    <property type="entry name" value="CHITINASE-LIKE PROTEIN"/>
    <property type="match status" value="1"/>
</dbReference>
<gene>
    <name evidence="2" type="ORF">D9Q98_000764</name>
</gene>
<dbReference type="PANTHER" id="PTHR33825:SF5">
    <property type="entry name" value="TRANSMEMBRANE PROTEIN"/>
    <property type="match status" value="1"/>
</dbReference>
<keyword evidence="3" id="KW-1185">Reference proteome</keyword>